<sequence length="466" mass="50155">MNYDVIIIGSGPGGYVCAIRCGQLGLKTALIEKYDALGGTCLNVGCIPSKAMLESSEHYHNAKEKFSAHGIHLDNLQISLSEMIAHKADVVKKTGDGVKYLMRKNKVDVYYGVGSFLSANKVRVTANDGKETDLETIRVVIATGSKPSSLPGVTIDKKRIISSTEALALQEIPKHLIVIGGGVIGMELGSVYARIGAKVTVVEYMDQILSTMDKALGKELQKPLSKLGFTFHFNHKVTGATNHGDKVVVTAENKAGETVSFEGDYCLMAIGRKPYTAGLNIESIGIATEKGGRIAVDENFRTSVENIYAIGDVVRGPMLAHKASEEGVYVAEQFARKHPHINYRSIPNIVYTWPEVASVGHTEEELIANGIEYKSGSFPILANARARMNMDTDGFIKVLVHGQTDEILGIHMIGPRAADIVGEAALAVNDRCTADGLSKVVHGHPTFYESLKEACLAATGKGAIHF</sequence>
<feature type="domain" description="FAD/NAD(P)-binding" evidence="12">
    <location>
        <begin position="3"/>
        <end position="327"/>
    </location>
</feature>
<evidence type="ECO:0000256" key="7">
    <source>
        <dbReference type="ARBA" id="ARBA00023157"/>
    </source>
</evidence>
<dbReference type="EMBL" id="BAABGY010000014">
    <property type="protein sequence ID" value="GAA4341002.1"/>
    <property type="molecule type" value="Genomic_DNA"/>
</dbReference>
<accession>A0ABP8HLX8</accession>
<keyword evidence="5 10" id="KW-0560">Oxidoreductase</keyword>
<dbReference type="Pfam" id="PF07992">
    <property type="entry name" value="Pyr_redox_2"/>
    <property type="match status" value="1"/>
</dbReference>
<dbReference type="InterPro" id="IPR004099">
    <property type="entry name" value="Pyr_nucl-diS_OxRdtase_dimer"/>
</dbReference>
<evidence type="ECO:0000256" key="10">
    <source>
        <dbReference type="RuleBase" id="RU003692"/>
    </source>
</evidence>
<dbReference type="InterPro" id="IPR001100">
    <property type="entry name" value="Pyr_nuc-diS_OxRdtase"/>
</dbReference>
<dbReference type="SUPFAM" id="SSF51905">
    <property type="entry name" value="FAD/NAD(P)-binding domain"/>
    <property type="match status" value="1"/>
</dbReference>
<evidence type="ECO:0000313" key="14">
    <source>
        <dbReference type="Proteomes" id="UP001501725"/>
    </source>
</evidence>
<gene>
    <name evidence="13" type="primary">lpdA_2</name>
    <name evidence="13" type="ORF">GCM10023184_39100</name>
</gene>
<dbReference type="Gene3D" id="3.50.50.60">
    <property type="entry name" value="FAD/NAD(P)-binding domain"/>
    <property type="match status" value="2"/>
</dbReference>
<dbReference type="PIRSF" id="PIRSF000350">
    <property type="entry name" value="Mercury_reductase_MerA"/>
    <property type="match status" value="1"/>
</dbReference>
<comment type="miscellaneous">
    <text evidence="10">The active site is a redox-active disulfide bond.</text>
</comment>
<organism evidence="13 14">
    <name type="scientific">Flaviaesturariibacter amylovorans</name>
    <dbReference type="NCBI Taxonomy" id="1084520"/>
    <lineage>
        <taxon>Bacteria</taxon>
        <taxon>Pseudomonadati</taxon>
        <taxon>Bacteroidota</taxon>
        <taxon>Chitinophagia</taxon>
        <taxon>Chitinophagales</taxon>
        <taxon>Chitinophagaceae</taxon>
        <taxon>Flaviaestuariibacter</taxon>
    </lineage>
</organism>
<dbReference type="InterPro" id="IPR012999">
    <property type="entry name" value="Pyr_OxRdtase_I_AS"/>
</dbReference>
<dbReference type="InterPro" id="IPR050151">
    <property type="entry name" value="Class-I_Pyr_Nuc-Dis_Oxidored"/>
</dbReference>
<evidence type="ECO:0000313" key="13">
    <source>
        <dbReference type="EMBL" id="GAA4341002.1"/>
    </source>
</evidence>
<dbReference type="Pfam" id="PF02852">
    <property type="entry name" value="Pyr_redox_dim"/>
    <property type="match status" value="1"/>
</dbReference>
<evidence type="ECO:0000256" key="4">
    <source>
        <dbReference type="ARBA" id="ARBA00022827"/>
    </source>
</evidence>
<evidence type="ECO:0000256" key="5">
    <source>
        <dbReference type="ARBA" id="ARBA00023002"/>
    </source>
</evidence>
<dbReference type="PANTHER" id="PTHR22912">
    <property type="entry name" value="DISULFIDE OXIDOREDUCTASE"/>
    <property type="match status" value="1"/>
</dbReference>
<evidence type="ECO:0000259" key="11">
    <source>
        <dbReference type="Pfam" id="PF02852"/>
    </source>
</evidence>
<dbReference type="PROSITE" id="PS00076">
    <property type="entry name" value="PYRIDINE_REDOX_1"/>
    <property type="match status" value="1"/>
</dbReference>
<proteinExistence type="inferred from homology"/>
<keyword evidence="7" id="KW-1015">Disulfide bond</keyword>
<dbReference type="NCBIfam" id="TIGR01350">
    <property type="entry name" value="lipoamide_DH"/>
    <property type="match status" value="1"/>
</dbReference>
<dbReference type="EC" id="1.8.1.4" evidence="2 10"/>
<evidence type="ECO:0000256" key="1">
    <source>
        <dbReference type="ARBA" id="ARBA00007532"/>
    </source>
</evidence>
<keyword evidence="6 10" id="KW-0520">NAD</keyword>
<comment type="catalytic activity">
    <reaction evidence="9 10">
        <text>N(6)-[(R)-dihydrolipoyl]-L-lysyl-[protein] + NAD(+) = N(6)-[(R)-lipoyl]-L-lysyl-[protein] + NADH + H(+)</text>
        <dbReference type="Rhea" id="RHEA:15045"/>
        <dbReference type="Rhea" id="RHEA-COMP:10474"/>
        <dbReference type="Rhea" id="RHEA-COMP:10475"/>
        <dbReference type="ChEBI" id="CHEBI:15378"/>
        <dbReference type="ChEBI" id="CHEBI:57540"/>
        <dbReference type="ChEBI" id="CHEBI:57945"/>
        <dbReference type="ChEBI" id="CHEBI:83099"/>
        <dbReference type="ChEBI" id="CHEBI:83100"/>
        <dbReference type="EC" id="1.8.1.4"/>
    </reaction>
</comment>
<reference evidence="14" key="1">
    <citation type="journal article" date="2019" name="Int. J. Syst. Evol. Microbiol.">
        <title>The Global Catalogue of Microorganisms (GCM) 10K type strain sequencing project: providing services to taxonomists for standard genome sequencing and annotation.</title>
        <authorList>
            <consortium name="The Broad Institute Genomics Platform"/>
            <consortium name="The Broad Institute Genome Sequencing Center for Infectious Disease"/>
            <person name="Wu L."/>
            <person name="Ma J."/>
        </authorList>
    </citation>
    <scope>NUCLEOTIDE SEQUENCE [LARGE SCALE GENOMIC DNA]</scope>
    <source>
        <strain evidence="14">JCM 17919</strain>
    </source>
</reference>
<dbReference type="PRINTS" id="PR00368">
    <property type="entry name" value="FADPNR"/>
</dbReference>
<evidence type="ECO:0000256" key="8">
    <source>
        <dbReference type="ARBA" id="ARBA00023284"/>
    </source>
</evidence>
<evidence type="ECO:0000259" key="12">
    <source>
        <dbReference type="Pfam" id="PF07992"/>
    </source>
</evidence>
<dbReference type="InterPro" id="IPR036188">
    <property type="entry name" value="FAD/NAD-bd_sf"/>
</dbReference>
<keyword evidence="8 10" id="KW-0676">Redox-active center</keyword>
<keyword evidence="14" id="KW-1185">Reference proteome</keyword>
<dbReference type="Gene3D" id="3.30.390.30">
    <property type="match status" value="1"/>
</dbReference>
<dbReference type="RefSeq" id="WP_345257573.1">
    <property type="nucleotide sequence ID" value="NZ_BAABGY010000014.1"/>
</dbReference>
<protein>
    <recommendedName>
        <fullName evidence="2 10">Dihydrolipoyl dehydrogenase</fullName>
        <ecNumber evidence="2 10">1.8.1.4</ecNumber>
    </recommendedName>
</protein>
<comment type="caution">
    <text evidence="13">The sequence shown here is derived from an EMBL/GenBank/DDBJ whole genome shotgun (WGS) entry which is preliminary data.</text>
</comment>
<evidence type="ECO:0000256" key="9">
    <source>
        <dbReference type="ARBA" id="ARBA00049187"/>
    </source>
</evidence>
<dbReference type="SUPFAM" id="SSF55424">
    <property type="entry name" value="FAD/NAD-linked reductases, dimerisation (C-terminal) domain"/>
    <property type="match status" value="1"/>
</dbReference>
<dbReference type="InterPro" id="IPR023753">
    <property type="entry name" value="FAD/NAD-binding_dom"/>
</dbReference>
<name>A0ABP8HLX8_9BACT</name>
<evidence type="ECO:0000256" key="6">
    <source>
        <dbReference type="ARBA" id="ARBA00023027"/>
    </source>
</evidence>
<feature type="domain" description="Pyridine nucleotide-disulphide oxidoreductase dimerisation" evidence="11">
    <location>
        <begin position="346"/>
        <end position="454"/>
    </location>
</feature>
<dbReference type="InterPro" id="IPR016156">
    <property type="entry name" value="FAD/NAD-linked_Rdtase_dimer_sf"/>
</dbReference>
<comment type="cofactor">
    <cofactor evidence="10">
        <name>FAD</name>
        <dbReference type="ChEBI" id="CHEBI:57692"/>
    </cofactor>
    <text evidence="10">Binds 1 FAD per subunit.</text>
</comment>
<keyword evidence="4 10" id="KW-0274">FAD</keyword>
<evidence type="ECO:0000256" key="3">
    <source>
        <dbReference type="ARBA" id="ARBA00022630"/>
    </source>
</evidence>
<evidence type="ECO:0000256" key="2">
    <source>
        <dbReference type="ARBA" id="ARBA00012608"/>
    </source>
</evidence>
<dbReference type="PRINTS" id="PR00411">
    <property type="entry name" value="PNDRDTASEI"/>
</dbReference>
<dbReference type="Proteomes" id="UP001501725">
    <property type="component" value="Unassembled WGS sequence"/>
</dbReference>
<dbReference type="PANTHER" id="PTHR22912:SF151">
    <property type="entry name" value="DIHYDROLIPOYL DEHYDROGENASE, MITOCHONDRIAL"/>
    <property type="match status" value="1"/>
</dbReference>
<comment type="similarity">
    <text evidence="1 10">Belongs to the class-I pyridine nucleotide-disulfide oxidoreductase family.</text>
</comment>
<keyword evidence="3 10" id="KW-0285">Flavoprotein</keyword>
<dbReference type="InterPro" id="IPR006258">
    <property type="entry name" value="Lipoamide_DH"/>
</dbReference>